<protein>
    <submittedName>
        <fullName evidence="1">Membrane dipeptidase</fullName>
        <ecNumber evidence="1">3.4.13.-</ecNumber>
    </submittedName>
</protein>
<evidence type="ECO:0000313" key="2">
    <source>
        <dbReference type="Proteomes" id="UP001197247"/>
    </source>
</evidence>
<reference evidence="1 2" key="1">
    <citation type="submission" date="2021-05" db="EMBL/GenBank/DDBJ databases">
        <title>Kineosporia and Streptomyces sp. nov. two new marine actinobacteria isolated from Coral.</title>
        <authorList>
            <person name="Buangrab K."/>
            <person name="Sutthacheep M."/>
            <person name="Yeemin T."/>
            <person name="Harunari E."/>
            <person name="Igarashi Y."/>
            <person name="Kanchanasin P."/>
            <person name="Tanasupawat S."/>
            <person name="Phongsopitanun W."/>
        </authorList>
    </citation>
    <scope>NUCLEOTIDE SEQUENCE [LARGE SCALE GENOMIC DNA]</scope>
    <source>
        <strain evidence="1 2">J2-2</strain>
    </source>
</reference>
<dbReference type="Gene3D" id="3.20.20.140">
    <property type="entry name" value="Metal-dependent hydrolases"/>
    <property type="match status" value="1"/>
</dbReference>
<dbReference type="Pfam" id="PF01244">
    <property type="entry name" value="Peptidase_M19"/>
    <property type="match status" value="1"/>
</dbReference>
<proteinExistence type="predicted"/>
<dbReference type="SUPFAM" id="SSF51556">
    <property type="entry name" value="Metallo-dependent hydrolases"/>
    <property type="match status" value="1"/>
</dbReference>
<dbReference type="GO" id="GO:0016805">
    <property type="term" value="F:dipeptidase activity"/>
    <property type="evidence" value="ECO:0007669"/>
    <property type="project" value="UniProtKB-KW"/>
</dbReference>
<organism evidence="1 2">
    <name type="scientific">Kineosporia corallincola</name>
    <dbReference type="NCBI Taxonomy" id="2835133"/>
    <lineage>
        <taxon>Bacteria</taxon>
        <taxon>Bacillati</taxon>
        <taxon>Actinomycetota</taxon>
        <taxon>Actinomycetes</taxon>
        <taxon>Kineosporiales</taxon>
        <taxon>Kineosporiaceae</taxon>
        <taxon>Kineosporia</taxon>
    </lineage>
</organism>
<accession>A0ABS5TS97</accession>
<dbReference type="EC" id="3.4.13.-" evidence="1"/>
<evidence type="ECO:0000313" key="1">
    <source>
        <dbReference type="EMBL" id="MBT0773663.1"/>
    </source>
</evidence>
<gene>
    <name evidence="1" type="ORF">KIH74_32260</name>
</gene>
<dbReference type="InterPro" id="IPR032466">
    <property type="entry name" value="Metal_Hydrolase"/>
</dbReference>
<sequence length="66" mass="7284">MRARTCGTHLEDCAPLDGDLADVGMLAGLGVRSLVPTYNHANRARSGCLDTHDEGLTSWGMIWWRR</sequence>
<name>A0ABS5TS97_9ACTN</name>
<keyword evidence="1" id="KW-0645">Protease</keyword>
<dbReference type="InterPro" id="IPR008257">
    <property type="entry name" value="Pept_M19"/>
</dbReference>
<dbReference type="Proteomes" id="UP001197247">
    <property type="component" value="Unassembled WGS sequence"/>
</dbReference>
<dbReference type="EMBL" id="JAHBAY010000019">
    <property type="protein sequence ID" value="MBT0773663.1"/>
    <property type="molecule type" value="Genomic_DNA"/>
</dbReference>
<keyword evidence="2" id="KW-1185">Reference proteome</keyword>
<keyword evidence="1" id="KW-0378">Hydrolase</keyword>
<comment type="caution">
    <text evidence="1">The sequence shown here is derived from an EMBL/GenBank/DDBJ whole genome shotgun (WGS) entry which is preliminary data.</text>
</comment>
<keyword evidence="1" id="KW-0224">Dipeptidase</keyword>